<protein>
    <recommendedName>
        <fullName evidence="4">Transmembrane protein</fullName>
    </recommendedName>
</protein>
<proteinExistence type="predicted"/>
<dbReference type="AlphaFoldDB" id="A0A2P4XSL0"/>
<feature type="transmembrane region" description="Helical" evidence="1">
    <location>
        <begin position="136"/>
        <end position="158"/>
    </location>
</feature>
<feature type="transmembrane region" description="Helical" evidence="1">
    <location>
        <begin position="639"/>
        <end position="662"/>
    </location>
</feature>
<feature type="transmembrane region" description="Helical" evidence="1">
    <location>
        <begin position="735"/>
        <end position="752"/>
    </location>
</feature>
<feature type="transmembrane region" description="Helical" evidence="1">
    <location>
        <begin position="674"/>
        <end position="696"/>
    </location>
</feature>
<feature type="transmembrane region" description="Helical" evidence="1">
    <location>
        <begin position="494"/>
        <end position="516"/>
    </location>
</feature>
<organism evidence="2 3">
    <name type="scientific">Phytophthora palmivora</name>
    <dbReference type="NCBI Taxonomy" id="4796"/>
    <lineage>
        <taxon>Eukaryota</taxon>
        <taxon>Sar</taxon>
        <taxon>Stramenopiles</taxon>
        <taxon>Oomycota</taxon>
        <taxon>Peronosporomycetes</taxon>
        <taxon>Peronosporales</taxon>
        <taxon>Peronosporaceae</taxon>
        <taxon>Phytophthora</taxon>
    </lineage>
</organism>
<reference evidence="2 3" key="1">
    <citation type="journal article" date="2017" name="Genome Biol. Evol.">
        <title>Phytophthora megakarya and P. palmivora, closely related causal agents of cacao black pod rot, underwent increases in genome sizes and gene numbers by different mechanisms.</title>
        <authorList>
            <person name="Ali S.S."/>
            <person name="Shao J."/>
            <person name="Lary D.J."/>
            <person name="Kronmiller B."/>
            <person name="Shen D."/>
            <person name="Strem M.D."/>
            <person name="Amoako-Attah I."/>
            <person name="Akrofi A.Y."/>
            <person name="Begoude B.A."/>
            <person name="Ten Hoopen G.M."/>
            <person name="Coulibaly K."/>
            <person name="Kebe B.I."/>
            <person name="Melnick R.L."/>
            <person name="Guiltinan M.J."/>
            <person name="Tyler B.M."/>
            <person name="Meinhardt L.W."/>
            <person name="Bailey B.A."/>
        </authorList>
    </citation>
    <scope>NUCLEOTIDE SEQUENCE [LARGE SCALE GENOMIC DNA]</scope>
    <source>
        <strain evidence="3">sbr112.9</strain>
    </source>
</reference>
<evidence type="ECO:0008006" key="4">
    <source>
        <dbReference type="Google" id="ProtNLM"/>
    </source>
</evidence>
<feature type="transmembrane region" description="Helical" evidence="1">
    <location>
        <begin position="758"/>
        <end position="777"/>
    </location>
</feature>
<gene>
    <name evidence="2" type="ORF">PHPALM_15301</name>
</gene>
<evidence type="ECO:0000313" key="3">
    <source>
        <dbReference type="Proteomes" id="UP000237271"/>
    </source>
</evidence>
<keyword evidence="3" id="KW-1185">Reference proteome</keyword>
<evidence type="ECO:0000313" key="2">
    <source>
        <dbReference type="EMBL" id="POM68532.1"/>
    </source>
</evidence>
<sequence length="965" mass="108066">MSRIKSTSVSAWETTECKQRSSYLTAWDRLEERWNEIQVGRQGSYSVERLESLYHYCTTTSRTRVALVCVVTPLPALLFLLLLECLPLRSPSEGWSANWMFWIRMSLLVFTLSFVGISDLILFVPKLGFTLSKRFVVSLGSTIGYVGTCVMMNAMNIVGFPIPFIWQFGGLLLGIYLPAMLLVVFGLAPFRSDSPFRLDLQRYIRLLFGFMALAGVYPLYKVLYDLVPIAFRGGALIALPLWKFVAKHFIMYCSRSFEDFLPVIVALTVDLFSALFVSVCISTSGSLYLSVLFIAVDLGQGMLEFREVRGNATTVLKILRENASTDKKPDLLARITAVTREPSAFDLVSLKCTRLWACLPHTMSANQAKQLDLLDVSNLYGPRGLLSTRSTSHQRRKSRHRSGIMKSASIVPGITIGLTGFKINSQSSTKITCMVKRGEQPRRLIIQGLQLLFHCEYLALVEYIECIVPLVFATYKLVLHRLPNAVYYPASSNWGITAITNILVFAALEIGSLLFLQHVLQRKFDFSPLYQLAFALETQMYLVQASLFLEIVILLQYELAHLVTSVWSQLEERWNRIQVGRQGAYSIERAESLDHYCKTTSRTRAILVCILTPLPALLLSVLLECLPLCSPLEGWKANWVFWIRLTFMVFTINYAAIVQLKMFVPGLNATFKKLFLISLGANAVVMGIGLIAATTIGFPAPFIVQLGGVSVTIIFPLMISVFFGQTSHRPHLQRFYQLTIACVTVIVVYPVYKVAYDLLPVAYQGCAIIALTIWKFGAKHFIMRATRELEDLIPENVAFSADFVSSLFVSVCISTSGSSYLTAAFIGVDVLQTLLEFREVRANAKVVVKLLRERQHSREFLDLKEKHSSTQSGELLAMILAIVRNPSSFRIRSIESARLKACLPHPITNDQAKVLQELESSGVYRSQGSFIAIGQSSHQIVRVACAPIEPELPDANTSSNAEKRG</sequence>
<comment type="caution">
    <text evidence="2">The sequence shown here is derived from an EMBL/GenBank/DDBJ whole genome shotgun (WGS) entry which is preliminary data.</text>
</comment>
<keyword evidence="1" id="KW-1133">Transmembrane helix</keyword>
<feature type="transmembrane region" description="Helical" evidence="1">
    <location>
        <begin position="164"/>
        <end position="190"/>
    </location>
</feature>
<feature type="transmembrane region" description="Helical" evidence="1">
    <location>
        <begin position="285"/>
        <end position="303"/>
    </location>
</feature>
<evidence type="ECO:0000256" key="1">
    <source>
        <dbReference type="SAM" id="Phobius"/>
    </source>
</evidence>
<keyword evidence="1" id="KW-0472">Membrane</keyword>
<feature type="transmembrane region" description="Helical" evidence="1">
    <location>
        <begin position="702"/>
        <end position="723"/>
    </location>
</feature>
<feature type="non-terminal residue" evidence="2">
    <location>
        <position position="965"/>
    </location>
</feature>
<keyword evidence="1" id="KW-0812">Transmembrane</keyword>
<feature type="transmembrane region" description="Helical" evidence="1">
    <location>
        <begin position="202"/>
        <end position="220"/>
    </location>
</feature>
<accession>A0A2P4XSL0</accession>
<feature type="transmembrane region" description="Helical" evidence="1">
    <location>
        <begin position="605"/>
        <end position="623"/>
    </location>
</feature>
<dbReference type="Proteomes" id="UP000237271">
    <property type="component" value="Unassembled WGS sequence"/>
</dbReference>
<feature type="transmembrane region" description="Helical" evidence="1">
    <location>
        <begin position="103"/>
        <end position="124"/>
    </location>
</feature>
<feature type="transmembrane region" description="Helical" evidence="1">
    <location>
        <begin position="451"/>
        <end position="474"/>
    </location>
</feature>
<dbReference type="EMBL" id="NCKW01008162">
    <property type="protein sequence ID" value="POM68532.1"/>
    <property type="molecule type" value="Genomic_DNA"/>
</dbReference>
<dbReference type="OrthoDB" id="122102at2759"/>
<name>A0A2P4XSL0_9STRA</name>
<feature type="transmembrane region" description="Helical" evidence="1">
    <location>
        <begin position="65"/>
        <end position="83"/>
    </location>
</feature>